<reference evidence="1 2" key="1">
    <citation type="submission" date="2024-03" db="EMBL/GenBank/DDBJ databases">
        <title>A Dehalogenimonas Isolated from Estuarine Sediments Dihaloeliminates Chlorinated Alkanes.</title>
        <authorList>
            <person name="Yang Y."/>
            <person name="Wang H."/>
        </authorList>
    </citation>
    <scope>NUCLEOTIDE SEQUENCE [LARGE SCALE GENOMIC DNA]</scope>
    <source>
        <strain evidence="1 2">W</strain>
    </source>
</reference>
<dbReference type="InterPro" id="IPR012685">
    <property type="entry name" value="CHP02304_F390_synth-rel"/>
</dbReference>
<dbReference type="Gene3D" id="3.40.50.12780">
    <property type="entry name" value="N-terminal domain of ligase-like"/>
    <property type="match status" value="1"/>
</dbReference>
<keyword evidence="2" id="KW-1185">Reference proteome</keyword>
<dbReference type="NCBIfam" id="TIGR02304">
    <property type="entry name" value="aden_form_hyp"/>
    <property type="match status" value="1"/>
</dbReference>
<protein>
    <submittedName>
        <fullName evidence="1">F390 synthetase-related protein</fullName>
    </submittedName>
</protein>
<dbReference type="Proteomes" id="UP001375370">
    <property type="component" value="Chromosome"/>
</dbReference>
<dbReference type="SUPFAM" id="SSF56801">
    <property type="entry name" value="Acetyl-CoA synthetase-like"/>
    <property type="match status" value="1"/>
</dbReference>
<dbReference type="RefSeq" id="WP_338737088.1">
    <property type="nucleotide sequence ID" value="NZ_CP146612.1"/>
</dbReference>
<name>A0ABZ2J205_9CHLR</name>
<dbReference type="PANTHER" id="PTHR36932:SF1">
    <property type="entry name" value="CAPSULAR POLYSACCHARIDE BIOSYNTHESIS PROTEIN"/>
    <property type="match status" value="1"/>
</dbReference>
<organism evidence="1 2">
    <name type="scientific">Candidatus Dehalogenimonas loeffleri</name>
    <dbReference type="NCBI Taxonomy" id="3127115"/>
    <lineage>
        <taxon>Bacteria</taxon>
        <taxon>Bacillati</taxon>
        <taxon>Chloroflexota</taxon>
        <taxon>Dehalococcoidia</taxon>
        <taxon>Dehalococcoidales</taxon>
        <taxon>Dehalococcoidaceae</taxon>
        <taxon>Dehalogenimonas</taxon>
    </lineage>
</organism>
<evidence type="ECO:0000313" key="2">
    <source>
        <dbReference type="Proteomes" id="UP001375370"/>
    </source>
</evidence>
<sequence length="436" mass="49264">MNILSKLWTVYRLNQHFYSWSAETLRRHQEKRAAVILNTAVKNSPYYNRLFSGQPIPAFATVPKLDKAEMMTHFDEINTAGLKKAELIDFQLKQEKEGALGLYQGEFSVGVSSGTSGNKGLTVLSEGERELYSCLLWARNGIPKSIKNRRVLFTLRTNNPAFMEVQSFGLKIVYMDYTHPVEEYIQTINDKALNIIAGPPSLLVMIARQHQEIKHAVEAVISYAEVLTDEIKTEIETAFGTRIIQIYQGSEGFIASTCRMGKLHLNEDIMLVELEDTGDTLGQAKNVVVTDLYRTTQPIIRYSLNDVLEISDKPCACGSCFRVVERIHGRANDVFQLKGVNTEICYLFPDYVQKAVIHASDAIIDYQVIQHAVDAIEVRLIIKENANRAEIEKAVTENLARWIKKAGGVLCSVVFTNKPPEINPVSKKYIRVIRKF</sequence>
<dbReference type="PANTHER" id="PTHR36932">
    <property type="entry name" value="CAPSULAR POLYSACCHARIDE BIOSYNTHESIS PROTEIN"/>
    <property type="match status" value="1"/>
</dbReference>
<dbReference type="InterPro" id="IPR053158">
    <property type="entry name" value="CapK_Type1_Caps_Biosynth"/>
</dbReference>
<evidence type="ECO:0000313" key="1">
    <source>
        <dbReference type="EMBL" id="WWX24956.1"/>
    </source>
</evidence>
<dbReference type="EMBL" id="CP146612">
    <property type="protein sequence ID" value="WWX24956.1"/>
    <property type="molecule type" value="Genomic_DNA"/>
</dbReference>
<proteinExistence type="predicted"/>
<gene>
    <name evidence="1" type="ORF">V8247_06770</name>
</gene>
<accession>A0ABZ2J205</accession>
<dbReference type="InterPro" id="IPR042099">
    <property type="entry name" value="ANL_N_sf"/>
</dbReference>